<keyword evidence="5" id="KW-0687">Ribonucleoprotein</keyword>
<dbReference type="InterPro" id="IPR018305">
    <property type="entry name" value="Ribosomal_m50"/>
</dbReference>
<dbReference type="Pfam" id="PF10501">
    <property type="entry name" value="Ribosomal_L50"/>
    <property type="match status" value="1"/>
</dbReference>
<evidence type="ECO:0000256" key="4">
    <source>
        <dbReference type="ARBA" id="ARBA00023128"/>
    </source>
</evidence>
<dbReference type="STRING" id="322104.A3GHZ6"/>
<reference evidence="7 8" key="1">
    <citation type="journal article" date="2007" name="Nat. Biotechnol.">
        <title>Genome sequence of the lignocellulose-bioconverting and xylose-fermenting yeast Pichia stipitis.</title>
        <authorList>
            <person name="Jeffries T.W."/>
            <person name="Grigoriev I.V."/>
            <person name="Grimwood J."/>
            <person name="Laplaza J.M."/>
            <person name="Aerts A."/>
            <person name="Salamov A."/>
            <person name="Schmutz J."/>
            <person name="Lindquist E."/>
            <person name="Dehal P."/>
            <person name="Shapiro H."/>
            <person name="Jin Y.S."/>
            <person name="Passoth V."/>
            <person name="Richardson P.M."/>
        </authorList>
    </citation>
    <scope>NUCLEOTIDE SEQUENCE [LARGE SCALE GENOMIC DNA]</scope>
    <source>
        <strain evidence="8">ATCC 58785 / CBS 6054 / NBRC 10063 / NRRL Y-11545</strain>
    </source>
</reference>
<evidence type="ECO:0000256" key="5">
    <source>
        <dbReference type="ARBA" id="ARBA00023274"/>
    </source>
</evidence>
<dbReference type="KEGG" id="pic:PICST_39968"/>
<keyword evidence="3" id="KW-0689">Ribosomal protein</keyword>
<sequence>MRSLIVRPVRVASIRPFGTSAPRPFLENLFGKKEIKKREEIIKNQDDYESDPDAKITILSEKNSPEYKPFDPEVDMADFKINQWKSQVVNPKNIEATYTSEKLSQIFNETYRNLKNEEITTQQYKDSDLHNLSFRFEFSKSLQKSLGFDISDYILSRSHTVQDLYNEVEKVIAKRWTSERNPNAISLRPEDFKSTNVYLNQELTESQQKKAFKKLVAQARESEAN</sequence>
<evidence type="ECO:0000256" key="2">
    <source>
        <dbReference type="ARBA" id="ARBA00008860"/>
    </source>
</evidence>
<dbReference type="GO" id="GO:0005739">
    <property type="term" value="C:mitochondrion"/>
    <property type="evidence" value="ECO:0007669"/>
    <property type="project" value="UniProtKB-SubCell"/>
</dbReference>
<evidence type="ECO:0000313" key="8">
    <source>
        <dbReference type="Proteomes" id="UP000002258"/>
    </source>
</evidence>
<name>A3GHZ6_PICST</name>
<dbReference type="RefSeq" id="XP_001386927.1">
    <property type="nucleotide sequence ID" value="XM_001386890.1"/>
</dbReference>
<organism evidence="7 8">
    <name type="scientific">Scheffersomyces stipitis (strain ATCC 58785 / CBS 6054 / NBRC 10063 / NRRL Y-11545)</name>
    <name type="common">Yeast</name>
    <name type="synonym">Pichia stipitis</name>
    <dbReference type="NCBI Taxonomy" id="322104"/>
    <lineage>
        <taxon>Eukaryota</taxon>
        <taxon>Fungi</taxon>
        <taxon>Dikarya</taxon>
        <taxon>Ascomycota</taxon>
        <taxon>Saccharomycotina</taxon>
        <taxon>Pichiomycetes</taxon>
        <taxon>Debaryomycetaceae</taxon>
        <taxon>Scheffersomyces</taxon>
    </lineage>
</organism>
<gene>
    <name evidence="7" type="ORF">PICST_39968</name>
</gene>
<comment type="subcellular location">
    <subcellularLocation>
        <location evidence="1">Mitochondrion</location>
    </subcellularLocation>
</comment>
<comment type="similarity">
    <text evidence="2">Belongs to the mitochondrion-specific ribosomal protein mL50 family.</text>
</comment>
<dbReference type="GO" id="GO:1990904">
    <property type="term" value="C:ribonucleoprotein complex"/>
    <property type="evidence" value="ECO:0007669"/>
    <property type="project" value="UniProtKB-KW"/>
</dbReference>
<evidence type="ECO:0000256" key="3">
    <source>
        <dbReference type="ARBA" id="ARBA00022980"/>
    </source>
</evidence>
<dbReference type="Gene3D" id="1.10.1200.10">
    <property type="entry name" value="ACP-like"/>
    <property type="match status" value="1"/>
</dbReference>
<accession>A3GHZ6</accession>
<keyword evidence="4" id="KW-0496">Mitochondrion</keyword>
<keyword evidence="8" id="KW-1185">Reference proteome</keyword>
<dbReference type="GeneID" id="4851895"/>
<evidence type="ECO:0000256" key="1">
    <source>
        <dbReference type="ARBA" id="ARBA00004173"/>
    </source>
</evidence>
<evidence type="ECO:0000256" key="6">
    <source>
        <dbReference type="ARBA" id="ARBA00035183"/>
    </source>
</evidence>
<dbReference type="InParanoid" id="A3GHZ6"/>
<protein>
    <recommendedName>
        <fullName evidence="6">Large ribosomal subunit protein mL50</fullName>
    </recommendedName>
</protein>
<dbReference type="EMBL" id="AAVQ01000002">
    <property type="protein sequence ID" value="EAZ62904.1"/>
    <property type="molecule type" value="Genomic_DNA"/>
</dbReference>
<comment type="caution">
    <text evidence="7">The sequence shown here is derived from an EMBL/GenBank/DDBJ whole genome shotgun (WGS) entry which is preliminary data.</text>
</comment>
<proteinExistence type="inferred from homology"/>
<dbReference type="OrthoDB" id="3980895at2759"/>
<dbReference type="AlphaFoldDB" id="A3GHZ6"/>
<dbReference type="InterPro" id="IPR036736">
    <property type="entry name" value="ACP-like_sf"/>
</dbReference>
<dbReference type="eggNOG" id="ENOG502SDRK">
    <property type="taxonomic scope" value="Eukaryota"/>
</dbReference>
<dbReference type="OMA" id="RWTNERN"/>
<dbReference type="Proteomes" id="UP000002258">
    <property type="component" value="Chromosome 1"/>
</dbReference>
<dbReference type="HOGENOM" id="CLU_1180597_0_0_1"/>
<evidence type="ECO:0000313" key="7">
    <source>
        <dbReference type="EMBL" id="EAZ62904.1"/>
    </source>
</evidence>
<dbReference type="GO" id="GO:0005840">
    <property type="term" value="C:ribosome"/>
    <property type="evidence" value="ECO:0007669"/>
    <property type="project" value="UniProtKB-KW"/>
</dbReference>